<feature type="transmembrane region" description="Helical" evidence="7">
    <location>
        <begin position="135"/>
        <end position="160"/>
    </location>
</feature>
<protein>
    <submittedName>
        <fullName evidence="8">MATE family efflux transporter</fullName>
    </submittedName>
</protein>
<keyword evidence="9" id="KW-1185">Reference proteome</keyword>
<evidence type="ECO:0000256" key="2">
    <source>
        <dbReference type="ARBA" id="ARBA00022448"/>
    </source>
</evidence>
<dbReference type="PIRSF" id="PIRSF006603">
    <property type="entry name" value="DinF"/>
    <property type="match status" value="1"/>
</dbReference>
<feature type="transmembrane region" description="Helical" evidence="7">
    <location>
        <begin position="96"/>
        <end position="115"/>
    </location>
</feature>
<feature type="transmembrane region" description="Helical" evidence="7">
    <location>
        <begin position="197"/>
        <end position="215"/>
    </location>
</feature>
<evidence type="ECO:0000256" key="6">
    <source>
        <dbReference type="ARBA" id="ARBA00023136"/>
    </source>
</evidence>
<comment type="subcellular location">
    <subcellularLocation>
        <location evidence="1">Cell membrane</location>
        <topology evidence="1">Multi-pass membrane protein</topology>
    </subcellularLocation>
</comment>
<proteinExistence type="predicted"/>
<accession>A0ABX2I6U0</accession>
<dbReference type="RefSeq" id="WP_173749206.1">
    <property type="nucleotide sequence ID" value="NZ_JAAITA010000009.1"/>
</dbReference>
<keyword evidence="5 7" id="KW-1133">Transmembrane helix</keyword>
<keyword evidence="2" id="KW-0813">Transport</keyword>
<sequence>MKKKIDLLNGPIAGTLARLAFPIMGTSFIQMGYNLVDMIWIGRLGSGAVAAVGAAGMFMWLANGVTTVPRIGGQVAVGHKLGAGDRETAAEYARGALRMGAFLGILYGIISVLLNRQLIAFFQLNSPKVVWDARVYLMIVCGLVVFSFLDQVLGGILAAMGNTVTTFRVTTIGLLINLVLDPVLIFGVGPIPRMEVAGAAIATVLAQVIVFILYLRAVWQEPVIFANLHLFVRTKKEYIREMVKIGFPPAIQDSLFSAISMVIARLIAGWGDAAVAVQKVGSQIESISWMMAGGFSTAVNAFIAQNYGAGKVERIRKGYHTSMIIMAVWGAITSFLLLVFPEFFFRIFITEEEVIPMGVDYLRIIGISEIFMCLEGAATGAFQGMGRTVPPSVTGIVFNTLRIPTAILLSATALGLNGVWWALSISCVLKGTVLPIWFAIVFRKFYKNYKETKGEQYEFK</sequence>
<evidence type="ECO:0000256" key="3">
    <source>
        <dbReference type="ARBA" id="ARBA00022475"/>
    </source>
</evidence>
<keyword evidence="4 7" id="KW-0812">Transmembrane</keyword>
<dbReference type="InterPro" id="IPR052031">
    <property type="entry name" value="Membrane_Transporter-Flippase"/>
</dbReference>
<feature type="transmembrane region" description="Helical" evidence="7">
    <location>
        <begin position="172"/>
        <end position="191"/>
    </location>
</feature>
<evidence type="ECO:0000256" key="7">
    <source>
        <dbReference type="SAM" id="Phobius"/>
    </source>
</evidence>
<feature type="transmembrane region" description="Helical" evidence="7">
    <location>
        <begin position="394"/>
        <end position="414"/>
    </location>
</feature>
<feature type="transmembrane region" description="Helical" evidence="7">
    <location>
        <begin position="39"/>
        <end position="61"/>
    </location>
</feature>
<feature type="transmembrane region" description="Helical" evidence="7">
    <location>
        <begin position="361"/>
        <end position="382"/>
    </location>
</feature>
<feature type="transmembrane region" description="Helical" evidence="7">
    <location>
        <begin position="245"/>
        <end position="267"/>
    </location>
</feature>
<evidence type="ECO:0000256" key="4">
    <source>
        <dbReference type="ARBA" id="ARBA00022692"/>
    </source>
</evidence>
<dbReference type="PANTHER" id="PTHR43549:SF3">
    <property type="entry name" value="MULTIDRUG RESISTANCE PROTEIN YPNP-RELATED"/>
    <property type="match status" value="1"/>
</dbReference>
<feature type="transmembrane region" description="Helical" evidence="7">
    <location>
        <begin position="12"/>
        <end position="33"/>
    </location>
</feature>
<feature type="transmembrane region" description="Helical" evidence="7">
    <location>
        <begin position="420"/>
        <end position="442"/>
    </location>
</feature>
<keyword evidence="3" id="KW-1003">Cell membrane</keyword>
<dbReference type="PANTHER" id="PTHR43549">
    <property type="entry name" value="MULTIDRUG RESISTANCE PROTEIN YPNP-RELATED"/>
    <property type="match status" value="1"/>
</dbReference>
<evidence type="ECO:0000256" key="1">
    <source>
        <dbReference type="ARBA" id="ARBA00004651"/>
    </source>
</evidence>
<name>A0ABX2I6U0_BLAHA</name>
<dbReference type="Pfam" id="PF01554">
    <property type="entry name" value="MatE"/>
    <property type="match status" value="2"/>
</dbReference>
<comment type="caution">
    <text evidence="8">The sequence shown here is derived from an EMBL/GenBank/DDBJ whole genome shotgun (WGS) entry which is preliminary data.</text>
</comment>
<dbReference type="NCBIfam" id="TIGR00797">
    <property type="entry name" value="matE"/>
    <property type="match status" value="1"/>
</dbReference>
<reference evidence="8 9" key="1">
    <citation type="journal article" date="2020" name="Cell Host Microbe">
        <title>Functional and Genomic Variation between Human-Derived Isolates of Lachnospiraceae Reveals Inter- and Intra-Species Diversity.</title>
        <authorList>
            <person name="Sorbara M.T."/>
            <person name="Littmann E.R."/>
            <person name="Fontana E."/>
            <person name="Moody T.U."/>
            <person name="Kohout C.E."/>
            <person name="Gjonbalaj M."/>
            <person name="Eaton V."/>
            <person name="Seok R."/>
            <person name="Leiner I.M."/>
            <person name="Pamer E.G."/>
        </authorList>
    </citation>
    <scope>NUCLEOTIDE SEQUENCE [LARGE SCALE GENOMIC DNA]</scope>
    <source>
        <strain evidence="8 9">MSK.15.26</strain>
    </source>
</reference>
<feature type="transmembrane region" description="Helical" evidence="7">
    <location>
        <begin position="324"/>
        <end position="349"/>
    </location>
</feature>
<dbReference type="Proteomes" id="UP000822142">
    <property type="component" value="Unassembled WGS sequence"/>
</dbReference>
<organism evidence="8 9">
    <name type="scientific">Blautia hansenii</name>
    <name type="common">Ruminococcus hansenii</name>
    <dbReference type="NCBI Taxonomy" id="1322"/>
    <lineage>
        <taxon>Bacteria</taxon>
        <taxon>Bacillati</taxon>
        <taxon>Bacillota</taxon>
        <taxon>Clostridia</taxon>
        <taxon>Lachnospirales</taxon>
        <taxon>Lachnospiraceae</taxon>
        <taxon>Blautia</taxon>
    </lineage>
</organism>
<gene>
    <name evidence="8" type="ORF">G5A70_08340</name>
</gene>
<dbReference type="InterPro" id="IPR048279">
    <property type="entry name" value="MdtK-like"/>
</dbReference>
<feature type="transmembrane region" description="Helical" evidence="7">
    <location>
        <begin position="287"/>
        <end position="304"/>
    </location>
</feature>
<dbReference type="EMBL" id="JAAITA010000009">
    <property type="protein sequence ID" value="NSJ86177.1"/>
    <property type="molecule type" value="Genomic_DNA"/>
</dbReference>
<evidence type="ECO:0000256" key="5">
    <source>
        <dbReference type="ARBA" id="ARBA00022989"/>
    </source>
</evidence>
<keyword evidence="6 7" id="KW-0472">Membrane</keyword>
<dbReference type="CDD" id="cd13140">
    <property type="entry name" value="MATE_like_1"/>
    <property type="match status" value="1"/>
</dbReference>
<dbReference type="InterPro" id="IPR002528">
    <property type="entry name" value="MATE_fam"/>
</dbReference>
<evidence type="ECO:0000313" key="9">
    <source>
        <dbReference type="Proteomes" id="UP000822142"/>
    </source>
</evidence>
<evidence type="ECO:0000313" key="8">
    <source>
        <dbReference type="EMBL" id="NSJ86177.1"/>
    </source>
</evidence>